<gene>
    <name evidence="2" type="ORF">BRW62_07280</name>
</gene>
<evidence type="ECO:0000313" key="3">
    <source>
        <dbReference type="Proteomes" id="UP000231057"/>
    </source>
</evidence>
<keyword evidence="3" id="KW-1185">Reference proteome</keyword>
<reference evidence="3" key="2">
    <citation type="journal article" date="2022" name="Front. Microbiol.">
        <title>Comparative Genomic Analysis Revealed Distinct Molecular Components and Organization of CO2-Concentrating Mechanism in Thermophilic Cyanobacteria.</title>
        <authorList>
            <person name="Tang J."/>
            <person name="Zhou H."/>
            <person name="Yao D."/>
            <person name="Riaz S."/>
            <person name="You D."/>
            <person name="Klepacz-Smolka A."/>
            <person name="Daroch M."/>
        </authorList>
    </citation>
    <scope>NUCLEOTIDE SEQUENCE [LARGE SCALE GENOMIC DNA]</scope>
    <source>
        <strain evidence="3">PCC 6715</strain>
    </source>
</reference>
<dbReference type="EMBL" id="CP018092">
    <property type="protein sequence ID" value="ATS18590.1"/>
    <property type="molecule type" value="Genomic_DNA"/>
</dbReference>
<dbReference type="Pfam" id="PF09353">
    <property type="entry name" value="DUF1995"/>
    <property type="match status" value="1"/>
</dbReference>
<dbReference type="Proteomes" id="UP000231057">
    <property type="component" value="Chromosome"/>
</dbReference>
<accession>A0A2D2Q250</accession>
<dbReference type="RefSeq" id="WP_099798935.1">
    <property type="nucleotide sequence ID" value="NZ_CP018092.1"/>
</dbReference>
<dbReference type="KEGG" id="slw:BRW62_07280"/>
<protein>
    <recommendedName>
        <fullName evidence="1">DUF1995 domain-containing protein</fullName>
    </recommendedName>
</protein>
<dbReference type="InterPro" id="IPR053021">
    <property type="entry name" value="Chloroplast_ADK"/>
</dbReference>
<feature type="domain" description="DUF1995" evidence="1">
    <location>
        <begin position="6"/>
        <end position="205"/>
    </location>
</feature>
<proteinExistence type="predicted"/>
<organism evidence="2 3">
    <name type="scientific">Parathermosynechococcus lividus PCC 6715</name>
    <dbReference type="NCBI Taxonomy" id="1917166"/>
    <lineage>
        <taxon>Bacteria</taxon>
        <taxon>Bacillati</taxon>
        <taxon>Cyanobacteriota</taxon>
        <taxon>Cyanophyceae</taxon>
        <taxon>Acaryochloridales</taxon>
        <taxon>Thermosynechococcaceae</taxon>
        <taxon>Parathermosynechococcus</taxon>
    </lineage>
</organism>
<dbReference type="OrthoDB" id="482920at2"/>
<evidence type="ECO:0000313" key="2">
    <source>
        <dbReference type="EMBL" id="ATS18590.1"/>
    </source>
</evidence>
<dbReference type="PANTHER" id="PTHR35509:SF1">
    <property type="entry name" value="DOMAIN PROTEIN, PUTATIVE (DUF1995)-RELATED"/>
    <property type="match status" value="1"/>
</dbReference>
<dbReference type="InterPro" id="IPR018962">
    <property type="entry name" value="DUF1995"/>
</dbReference>
<sequence length="232" mass="25681">MNWTPPDSLATAIAQAQQATTHALADGKTRLQIEVVLPDLSPMALAHDYLPLFSELGADLKVFFADAGAAALARREWGNPSYSVRGVNELITPVAASDRAVIIVAPTPVEVTTIEQMCLTAGDRPFILLNPKLQDVAVVGIGYAGRQLRERFLNTLELCYYLRPLAEEIILWRCYPQPWQIWQYSPLGSTCLAEFDQRPSGEAIERALAAQRGRSGEGFVSRLRRFLRALQT</sequence>
<name>A0A2D2Q250_PARLV</name>
<reference evidence="2 3" key="1">
    <citation type="submission" date="2016-11" db="EMBL/GenBank/DDBJ databases">
        <title>Complete genome sequence of thermophilic cyanobacteria strain Synechococcus sp. PCC6715.</title>
        <authorList>
            <person name="Tang J."/>
            <person name="Daroch M."/>
            <person name="Liang Y."/>
            <person name="Jiang D."/>
            <person name="Shah M."/>
        </authorList>
    </citation>
    <scope>NUCLEOTIDE SEQUENCE [LARGE SCALE GENOMIC DNA]</scope>
    <source>
        <strain evidence="2 3">PCC 6715</strain>
    </source>
</reference>
<dbReference type="PANTHER" id="PTHR35509">
    <property type="entry name" value="DOMAIN PROTEIN, PUTATIVE (DUF1995)-RELATED"/>
    <property type="match status" value="1"/>
</dbReference>
<evidence type="ECO:0000259" key="1">
    <source>
        <dbReference type="Pfam" id="PF09353"/>
    </source>
</evidence>
<dbReference type="AlphaFoldDB" id="A0A2D2Q250"/>